<evidence type="ECO:0000256" key="2">
    <source>
        <dbReference type="SAM" id="SignalP"/>
    </source>
</evidence>
<evidence type="ECO:0000313" key="4">
    <source>
        <dbReference type="Proteomes" id="UP000192448"/>
    </source>
</evidence>
<protein>
    <recommendedName>
        <fullName evidence="5">DUF1275 family protein</fullName>
    </recommendedName>
</protein>
<evidence type="ECO:0008006" key="5">
    <source>
        <dbReference type="Google" id="ProtNLM"/>
    </source>
</evidence>
<comment type="caution">
    <text evidence="3">The sequence shown here is derived from an EMBL/GenBank/DDBJ whole genome shotgun (WGS) entry which is preliminary data.</text>
</comment>
<gene>
    <name evidence="3" type="ORF">BST13_17215</name>
</gene>
<dbReference type="EMBL" id="MVHF01000016">
    <property type="protein sequence ID" value="ORA34480.1"/>
    <property type="molecule type" value="Genomic_DNA"/>
</dbReference>
<dbReference type="Proteomes" id="UP000192448">
    <property type="component" value="Unassembled WGS sequence"/>
</dbReference>
<feature type="chain" id="PRO_5039597176" description="DUF1275 family protein" evidence="2">
    <location>
        <begin position="20"/>
        <end position="242"/>
    </location>
</feature>
<keyword evidence="1" id="KW-1133">Transmembrane helix</keyword>
<feature type="signal peptide" evidence="2">
    <location>
        <begin position="1"/>
        <end position="19"/>
    </location>
</feature>
<feature type="transmembrane region" description="Helical" evidence="1">
    <location>
        <begin position="204"/>
        <end position="222"/>
    </location>
</feature>
<keyword evidence="1" id="KW-0812">Transmembrane</keyword>
<reference evidence="3 4" key="1">
    <citation type="submission" date="2017-02" db="EMBL/GenBank/DDBJ databases">
        <title>The new phylogeny of genus Mycobacterium.</title>
        <authorList>
            <person name="Tortoli E."/>
            <person name="Trovato A."/>
            <person name="Cirillo D.M."/>
        </authorList>
    </citation>
    <scope>NUCLEOTIDE SEQUENCE [LARGE SCALE GENOMIC DNA]</scope>
    <source>
        <strain evidence="3 4">RW6</strain>
    </source>
</reference>
<dbReference type="InterPro" id="IPR010699">
    <property type="entry name" value="DUF1275"/>
</dbReference>
<dbReference type="STRING" id="1927124.BST13_17215"/>
<dbReference type="PANTHER" id="PTHR37314:SF4">
    <property type="entry name" value="UPF0700 TRANSMEMBRANE PROTEIN YOAK"/>
    <property type="match status" value="1"/>
</dbReference>
<dbReference type="Pfam" id="PF06912">
    <property type="entry name" value="DUF1275"/>
    <property type="match status" value="1"/>
</dbReference>
<dbReference type="AlphaFoldDB" id="A0A1X0AWQ7"/>
<feature type="transmembrane region" description="Helical" evidence="1">
    <location>
        <begin position="94"/>
        <end position="114"/>
    </location>
</feature>
<feature type="transmembrane region" description="Helical" evidence="1">
    <location>
        <begin position="63"/>
        <end position="82"/>
    </location>
</feature>
<keyword evidence="2" id="KW-0732">Signal</keyword>
<feature type="transmembrane region" description="Helical" evidence="1">
    <location>
        <begin position="181"/>
        <end position="198"/>
    </location>
</feature>
<sequence>MASSKSAILVRNSAAMALAATSGGADAIGYLALGHVFTSAMTGNLTLLGIGMAHRDGLRIGRVFVSLVCYMAGATVGARIVGAAEPGDAVWPPAVTRALTVETIVFVTYAIGWWAMGPRPAVYSEAILLGIGATGLGIQSSAMQRFGSRLGLNTTFLSGSLVRLVGQLATGHRYRDIHHHLLVLVGLVCGGSLGALLVLRAPTFAPLVPLAGLAFALCAALWQARGANRMAKENYAHAVSPA</sequence>
<dbReference type="PANTHER" id="PTHR37314">
    <property type="entry name" value="SLR0142 PROTEIN"/>
    <property type="match status" value="1"/>
</dbReference>
<organism evidence="3 4">
    <name type="scientific">Mycobacterium aquaticum</name>
    <dbReference type="NCBI Taxonomy" id="1927124"/>
    <lineage>
        <taxon>Bacteria</taxon>
        <taxon>Bacillati</taxon>
        <taxon>Actinomycetota</taxon>
        <taxon>Actinomycetes</taxon>
        <taxon>Mycobacteriales</taxon>
        <taxon>Mycobacteriaceae</taxon>
        <taxon>Mycobacterium</taxon>
    </lineage>
</organism>
<name>A0A1X0AWQ7_9MYCO</name>
<evidence type="ECO:0000313" key="3">
    <source>
        <dbReference type="EMBL" id="ORA34480.1"/>
    </source>
</evidence>
<accession>A0A1X0AWQ7</accession>
<evidence type="ECO:0000256" key="1">
    <source>
        <dbReference type="SAM" id="Phobius"/>
    </source>
</evidence>
<keyword evidence="4" id="KW-1185">Reference proteome</keyword>
<keyword evidence="1" id="KW-0472">Membrane</keyword>
<proteinExistence type="predicted"/>